<feature type="domain" description="DUF4283" evidence="1">
    <location>
        <begin position="21"/>
        <end position="93"/>
    </location>
</feature>
<dbReference type="AlphaFoldDB" id="A0AAV2DT18"/>
<dbReference type="EMBL" id="OZ034816">
    <property type="protein sequence ID" value="CAL1376674.1"/>
    <property type="molecule type" value="Genomic_DNA"/>
</dbReference>
<sequence>MAVVRFSDADVAVGLNRGELTLLGLTFGPLPSPHSLKLTAARVWNCNGDFSIAPIDCGLLQIVFSKAEDVARIQRGSPWIFHKFALCLTRWASPTQVLAESLARAPLRLQLWGLPFDCCAERLGSMLGTALGPAETAVLHQSESPARSVSEFV</sequence>
<dbReference type="InterPro" id="IPR025558">
    <property type="entry name" value="DUF4283"/>
</dbReference>
<accession>A0AAV2DT18</accession>
<proteinExistence type="predicted"/>
<evidence type="ECO:0000313" key="3">
    <source>
        <dbReference type="Proteomes" id="UP001497516"/>
    </source>
</evidence>
<organism evidence="2 3">
    <name type="scientific">Linum trigynum</name>
    <dbReference type="NCBI Taxonomy" id="586398"/>
    <lineage>
        <taxon>Eukaryota</taxon>
        <taxon>Viridiplantae</taxon>
        <taxon>Streptophyta</taxon>
        <taxon>Embryophyta</taxon>
        <taxon>Tracheophyta</taxon>
        <taxon>Spermatophyta</taxon>
        <taxon>Magnoliopsida</taxon>
        <taxon>eudicotyledons</taxon>
        <taxon>Gunneridae</taxon>
        <taxon>Pentapetalae</taxon>
        <taxon>rosids</taxon>
        <taxon>fabids</taxon>
        <taxon>Malpighiales</taxon>
        <taxon>Linaceae</taxon>
        <taxon>Linum</taxon>
    </lineage>
</organism>
<dbReference type="Proteomes" id="UP001497516">
    <property type="component" value="Chromosome 3"/>
</dbReference>
<name>A0AAV2DT18_9ROSI</name>
<dbReference type="Pfam" id="PF14111">
    <property type="entry name" value="DUF4283"/>
    <property type="match status" value="1"/>
</dbReference>
<keyword evidence="3" id="KW-1185">Reference proteome</keyword>
<gene>
    <name evidence="2" type="ORF">LTRI10_LOCUS18387</name>
</gene>
<evidence type="ECO:0000313" key="2">
    <source>
        <dbReference type="EMBL" id="CAL1376674.1"/>
    </source>
</evidence>
<evidence type="ECO:0000259" key="1">
    <source>
        <dbReference type="Pfam" id="PF14111"/>
    </source>
</evidence>
<reference evidence="2 3" key="1">
    <citation type="submission" date="2024-04" db="EMBL/GenBank/DDBJ databases">
        <authorList>
            <person name="Fracassetti M."/>
        </authorList>
    </citation>
    <scope>NUCLEOTIDE SEQUENCE [LARGE SCALE GENOMIC DNA]</scope>
</reference>
<protein>
    <recommendedName>
        <fullName evidence="1">DUF4283 domain-containing protein</fullName>
    </recommendedName>
</protein>